<dbReference type="Gene3D" id="3.30.460.90">
    <property type="match status" value="1"/>
</dbReference>
<feature type="domain" description="Mab-21-like nucleotidyltransferase" evidence="1">
    <location>
        <begin position="99"/>
        <end position="247"/>
    </location>
</feature>
<dbReference type="GO" id="GO:0071360">
    <property type="term" value="P:cellular response to exogenous dsRNA"/>
    <property type="evidence" value="ECO:0007669"/>
    <property type="project" value="TreeGrafter"/>
</dbReference>
<dbReference type="GO" id="GO:0061501">
    <property type="term" value="F:2',3'-cyclic GMP-AMP synthase activity"/>
    <property type="evidence" value="ECO:0007669"/>
    <property type="project" value="TreeGrafter"/>
</dbReference>
<dbReference type="GO" id="GO:0002230">
    <property type="term" value="P:positive regulation of defense response to virus by host"/>
    <property type="evidence" value="ECO:0007669"/>
    <property type="project" value="TreeGrafter"/>
</dbReference>
<accession>A0AA41NH10</accession>
<evidence type="ECO:0000313" key="2">
    <source>
        <dbReference type="EMBL" id="MBZ3890171.1"/>
    </source>
</evidence>
<dbReference type="PANTHER" id="PTHR10656:SF35">
    <property type="entry name" value="CYCLIC GMP-AMP SYNTHASE"/>
    <property type="match status" value="1"/>
</dbReference>
<dbReference type="GO" id="GO:0002218">
    <property type="term" value="P:activation of innate immune response"/>
    <property type="evidence" value="ECO:0007669"/>
    <property type="project" value="TreeGrafter"/>
</dbReference>
<dbReference type="Pfam" id="PF03281">
    <property type="entry name" value="Mab-21"/>
    <property type="match status" value="1"/>
</dbReference>
<name>A0AA41NH10_SCICA</name>
<evidence type="ECO:0000313" key="3">
    <source>
        <dbReference type="Proteomes" id="UP001166674"/>
    </source>
</evidence>
<dbReference type="Proteomes" id="UP001166674">
    <property type="component" value="Unassembled WGS sequence"/>
</dbReference>
<proteinExistence type="predicted"/>
<gene>
    <name evidence="2" type="ORF">SUZIE_206625</name>
</gene>
<dbReference type="GO" id="GO:0035861">
    <property type="term" value="C:site of double-strand break"/>
    <property type="evidence" value="ECO:0007669"/>
    <property type="project" value="TreeGrafter"/>
</dbReference>
<organism evidence="2 3">
    <name type="scientific">Sciurus carolinensis</name>
    <name type="common">Eastern gray squirrel</name>
    <dbReference type="NCBI Taxonomy" id="30640"/>
    <lineage>
        <taxon>Eukaryota</taxon>
        <taxon>Metazoa</taxon>
        <taxon>Chordata</taxon>
        <taxon>Craniata</taxon>
        <taxon>Vertebrata</taxon>
        <taxon>Euteleostomi</taxon>
        <taxon>Mammalia</taxon>
        <taxon>Eutheria</taxon>
        <taxon>Euarchontoglires</taxon>
        <taxon>Glires</taxon>
        <taxon>Rodentia</taxon>
        <taxon>Sciuromorpha</taxon>
        <taxon>Sciuridae</taxon>
        <taxon>Sciurinae</taxon>
        <taxon>Sciurini</taxon>
        <taxon>Sciurus</taxon>
    </lineage>
</organism>
<dbReference type="GO" id="GO:0005829">
    <property type="term" value="C:cytosol"/>
    <property type="evidence" value="ECO:0007669"/>
    <property type="project" value="TreeGrafter"/>
</dbReference>
<dbReference type="GO" id="GO:2000042">
    <property type="term" value="P:negative regulation of double-strand break repair via homologous recombination"/>
    <property type="evidence" value="ECO:0007669"/>
    <property type="project" value="TreeGrafter"/>
</dbReference>
<dbReference type="GO" id="GO:0005634">
    <property type="term" value="C:nucleus"/>
    <property type="evidence" value="ECO:0007669"/>
    <property type="project" value="TreeGrafter"/>
</dbReference>
<dbReference type="AlphaFoldDB" id="A0AA41NH10"/>
<dbReference type="GO" id="GO:0003682">
    <property type="term" value="F:chromatin binding"/>
    <property type="evidence" value="ECO:0007669"/>
    <property type="project" value="TreeGrafter"/>
</dbReference>
<dbReference type="GO" id="GO:0032481">
    <property type="term" value="P:positive regulation of type I interferon production"/>
    <property type="evidence" value="ECO:0007669"/>
    <property type="project" value="TreeGrafter"/>
</dbReference>
<dbReference type="InterPro" id="IPR046903">
    <property type="entry name" value="Mab-21-like_nuc_Trfase"/>
</dbReference>
<protein>
    <submittedName>
        <fullName evidence="2">Cyclic GMP-AMP synthase</fullName>
    </submittedName>
</protein>
<dbReference type="PANTHER" id="PTHR10656">
    <property type="entry name" value="CELL FATE DETERMINING PROTEIN MAB21-RELATED"/>
    <property type="match status" value="1"/>
</dbReference>
<reference evidence="2" key="1">
    <citation type="submission" date="2020-03" db="EMBL/GenBank/DDBJ databases">
        <title>Studies in the Genomics of Life Span.</title>
        <authorList>
            <person name="Glass D."/>
        </authorList>
    </citation>
    <scope>NUCLEOTIDE SEQUENCE</scope>
    <source>
        <strain evidence="2">SUZIE</strain>
        <tissue evidence="2">Muscle</tissue>
    </source>
</reference>
<keyword evidence="3" id="KW-1185">Reference proteome</keyword>
<dbReference type="EMBL" id="JAATJV010438113">
    <property type="protein sequence ID" value="MBZ3890171.1"/>
    <property type="molecule type" value="Genomic_DNA"/>
</dbReference>
<dbReference type="GO" id="GO:0003690">
    <property type="term" value="F:double-stranded DNA binding"/>
    <property type="evidence" value="ECO:0007669"/>
    <property type="project" value="TreeGrafter"/>
</dbReference>
<dbReference type="GO" id="GO:0038001">
    <property type="term" value="P:paracrine signaling"/>
    <property type="evidence" value="ECO:0007669"/>
    <property type="project" value="TreeGrafter"/>
</dbReference>
<dbReference type="GO" id="GO:0006974">
    <property type="term" value="P:DNA damage response"/>
    <property type="evidence" value="ECO:0007669"/>
    <property type="project" value="TreeGrafter"/>
</dbReference>
<sequence>MCLCLGPQLASDRLAMGPDVLPFQKQSHQSTLLSGKREHQPWSLNAEKRLGELRKSELPPPMFQSKRTRSQTSSCFGDWRSQNCDSEFKGVKLLNTRSYHEHVKISAPNELDVMFKLKVPRIQLEEYCNTGAHYFVKFKRNSKGNPLKQFVEEEISASKMLLKFRKIIKEEIKNTEDIDIIMERERGESPAVKPEKISVDIILTLESKSSWLVSTQKGLPTNKWLGPRVRSKLRQKSFYLISQACKKKEMVFKKRHSGYLSLTLKNCGQTNICCETNRVKCYRMDGLKIMK</sequence>
<comment type="caution">
    <text evidence="2">The sequence shown here is derived from an EMBL/GenBank/DDBJ whole genome shotgun (WGS) entry which is preliminary data.</text>
</comment>
<evidence type="ECO:0000259" key="1">
    <source>
        <dbReference type="Pfam" id="PF03281"/>
    </source>
</evidence>